<dbReference type="InterPro" id="IPR005888">
    <property type="entry name" value="dTDP_Gluc_deHydtase"/>
</dbReference>
<reference evidence="9 10" key="1">
    <citation type="submission" date="2015-12" db="EMBL/GenBank/DDBJ databases">
        <authorList>
            <person name="Shamseldin A."/>
            <person name="Moawad H."/>
            <person name="Abd El-Rahim W.M."/>
            <person name="Sadowsky M.J."/>
        </authorList>
    </citation>
    <scope>NUCLEOTIDE SEQUENCE [LARGE SCALE GENOMIC DNA]</scope>
    <source>
        <strain evidence="9 10">SJ5A-1</strain>
    </source>
</reference>
<keyword evidence="6 7" id="KW-0456">Lyase</keyword>
<proteinExistence type="inferred from homology"/>
<protein>
    <recommendedName>
        <fullName evidence="4 7">dTDP-glucose 4,6-dehydratase</fullName>
        <ecNumber evidence="4 7">4.2.1.46</ecNumber>
    </recommendedName>
</protein>
<evidence type="ECO:0000256" key="7">
    <source>
        <dbReference type="RuleBase" id="RU004473"/>
    </source>
</evidence>
<evidence type="ECO:0000256" key="4">
    <source>
        <dbReference type="ARBA" id="ARBA00011990"/>
    </source>
</evidence>
<accession>A0A0W7WI63</accession>
<dbReference type="Gene3D" id="3.40.50.720">
    <property type="entry name" value="NAD(P)-binding Rossmann-like Domain"/>
    <property type="match status" value="1"/>
</dbReference>
<dbReference type="NCBIfam" id="TIGR01181">
    <property type="entry name" value="dTDP_gluc_dehyt"/>
    <property type="match status" value="1"/>
</dbReference>
<dbReference type="Pfam" id="PF16363">
    <property type="entry name" value="GDP_Man_Dehyd"/>
    <property type="match status" value="1"/>
</dbReference>
<dbReference type="GO" id="GO:0009225">
    <property type="term" value="P:nucleotide-sugar metabolic process"/>
    <property type="evidence" value="ECO:0007669"/>
    <property type="project" value="InterPro"/>
</dbReference>
<dbReference type="RefSeq" id="WP_058862587.1">
    <property type="nucleotide sequence ID" value="NZ_LPXO01000007.1"/>
</dbReference>
<evidence type="ECO:0000313" key="9">
    <source>
        <dbReference type="EMBL" id="KUF10269.1"/>
    </source>
</evidence>
<feature type="domain" description="NAD(P)-binding" evidence="8">
    <location>
        <begin position="4"/>
        <end position="321"/>
    </location>
</feature>
<evidence type="ECO:0000256" key="5">
    <source>
        <dbReference type="ARBA" id="ARBA00023027"/>
    </source>
</evidence>
<dbReference type="GO" id="GO:0008460">
    <property type="term" value="F:dTDP-glucose 4,6-dehydratase activity"/>
    <property type="evidence" value="ECO:0007669"/>
    <property type="project" value="UniProtKB-EC"/>
</dbReference>
<dbReference type="OrthoDB" id="9801785at2"/>
<dbReference type="InterPro" id="IPR036291">
    <property type="entry name" value="NAD(P)-bd_dom_sf"/>
</dbReference>
<dbReference type="InterPro" id="IPR016040">
    <property type="entry name" value="NAD(P)-bd_dom"/>
</dbReference>
<comment type="caution">
    <text evidence="9">The sequence shown here is derived from an EMBL/GenBank/DDBJ whole genome shotgun (WGS) entry which is preliminary data.</text>
</comment>
<dbReference type="EMBL" id="LPXO01000007">
    <property type="protein sequence ID" value="KUF10269.1"/>
    <property type="molecule type" value="Genomic_DNA"/>
</dbReference>
<organism evidence="9 10">
    <name type="scientific">Pseudoponticoccus marisrubri</name>
    <dbReference type="NCBI Taxonomy" id="1685382"/>
    <lineage>
        <taxon>Bacteria</taxon>
        <taxon>Pseudomonadati</taxon>
        <taxon>Pseudomonadota</taxon>
        <taxon>Alphaproteobacteria</taxon>
        <taxon>Rhodobacterales</taxon>
        <taxon>Roseobacteraceae</taxon>
        <taxon>Pseudoponticoccus</taxon>
    </lineage>
</organism>
<sequence>MKLLVTGGAGFIGSAVVRLAVARGHEVVNLDALTYAACLNNVASVADNPLYTFEHADIRDRAALDRILGQHRPDVILHLAAESHVDRSIDGPGTFIDTNVTGTYTLLEAARAYWVTEGRPERFRFHHVSTDEVFGSLPADPAVKFTEDTPYDPRSPYSASKASSDHLVRAWHETYGLPVVLTNCSNNYGPYHFPEKLIPVVILNALAGKPLPIYGQGENIRDWLYVEDHADALLLVAAQGQVGRSYNIGGENERSNLDLVRTLCGILDRLAPRAEGPYADLITFVTDRPGHDARYAIDPTRIRTELGWRPSVTVEEGLERTARWYLDNAPWWRALQARDGVGQRLGTAPLERST</sequence>
<dbReference type="SUPFAM" id="SSF51735">
    <property type="entry name" value="NAD(P)-binding Rossmann-fold domains"/>
    <property type="match status" value="1"/>
</dbReference>
<dbReference type="PANTHER" id="PTHR43000">
    <property type="entry name" value="DTDP-D-GLUCOSE 4,6-DEHYDRATASE-RELATED"/>
    <property type="match status" value="1"/>
</dbReference>
<comment type="cofactor">
    <cofactor evidence="2 7">
        <name>NAD(+)</name>
        <dbReference type="ChEBI" id="CHEBI:57540"/>
    </cofactor>
</comment>
<evidence type="ECO:0000259" key="8">
    <source>
        <dbReference type="Pfam" id="PF16363"/>
    </source>
</evidence>
<comment type="similarity">
    <text evidence="3 7">Belongs to the NAD(P)-dependent epimerase/dehydratase family. dTDP-glucose dehydratase subfamily.</text>
</comment>
<evidence type="ECO:0000256" key="3">
    <source>
        <dbReference type="ARBA" id="ARBA00008178"/>
    </source>
</evidence>
<dbReference type="CDD" id="cd05246">
    <property type="entry name" value="dTDP_GD_SDR_e"/>
    <property type="match status" value="1"/>
</dbReference>
<keyword evidence="10" id="KW-1185">Reference proteome</keyword>
<evidence type="ECO:0000256" key="6">
    <source>
        <dbReference type="ARBA" id="ARBA00023239"/>
    </source>
</evidence>
<evidence type="ECO:0000256" key="2">
    <source>
        <dbReference type="ARBA" id="ARBA00001911"/>
    </source>
</evidence>
<dbReference type="Gene3D" id="3.90.25.10">
    <property type="entry name" value="UDP-galactose 4-epimerase, domain 1"/>
    <property type="match status" value="1"/>
</dbReference>
<evidence type="ECO:0000313" key="10">
    <source>
        <dbReference type="Proteomes" id="UP000054396"/>
    </source>
</evidence>
<dbReference type="EC" id="4.2.1.46" evidence="4 7"/>
<gene>
    <name evidence="9" type="ORF">AVJ23_12740</name>
</gene>
<comment type="catalytic activity">
    <reaction evidence="1 7">
        <text>dTDP-alpha-D-glucose = dTDP-4-dehydro-6-deoxy-alpha-D-glucose + H2O</text>
        <dbReference type="Rhea" id="RHEA:17221"/>
        <dbReference type="ChEBI" id="CHEBI:15377"/>
        <dbReference type="ChEBI" id="CHEBI:57477"/>
        <dbReference type="ChEBI" id="CHEBI:57649"/>
        <dbReference type="EC" id="4.2.1.46"/>
    </reaction>
</comment>
<evidence type="ECO:0000256" key="1">
    <source>
        <dbReference type="ARBA" id="ARBA00001539"/>
    </source>
</evidence>
<name>A0A0W7WI63_9RHOB</name>
<keyword evidence="5" id="KW-0520">NAD</keyword>
<dbReference type="Proteomes" id="UP000054396">
    <property type="component" value="Unassembled WGS sequence"/>
</dbReference>
<dbReference type="AlphaFoldDB" id="A0A0W7WI63"/>
<dbReference type="STRING" id="1685382.AVJ23_12740"/>